<sequence length="372" mass="41527">MGLFITMLLVAVTVGYYLTRVALPPRLIYQDNEANRQSVASIPALTQRYSPTPWLANTHLQLIFLGLKKAFGRRLQYDSHDILTMADGGTTALYWLGESLPEQTPTLLVLHTITGSPHSMRGLVRDLQLRTGWRVVVCTRRGHAELPLTAPRINTLGDTADLREQLAVITQRYPHSPLYAVGISAGSGLLVRYLGEEGHNTPIQGAMAYCPGYNVEVAFLRSRPPYNRMMARKLARTFVTPYADQFSTKPGYQQCAQANDLQSFHEHIHALAGYPSQSAYLEACNPVGVMKSIVTPMLILNAEDDPVCVIENADEHIPLIRQLPHAILAITRRGSHCAYFSGWRPRSWANAVMADYFMHLNQQRQATAPLNH</sequence>
<evidence type="ECO:0000256" key="2">
    <source>
        <dbReference type="PIRSR" id="PIRSR005211-1"/>
    </source>
</evidence>
<dbReference type="AlphaFoldDB" id="A0A418XYX4"/>
<keyword evidence="5" id="KW-1185">Reference proteome</keyword>
<feature type="active site" description="Charge relay system" evidence="2">
    <location>
        <position position="184"/>
    </location>
</feature>
<dbReference type="InterPro" id="IPR029058">
    <property type="entry name" value="AB_hydrolase_fold"/>
</dbReference>
<evidence type="ECO:0000313" key="4">
    <source>
        <dbReference type="EMBL" id="RJG18228.1"/>
    </source>
</evidence>
<dbReference type="PANTHER" id="PTHR10794">
    <property type="entry name" value="ABHYDROLASE DOMAIN-CONTAINING PROTEIN"/>
    <property type="match status" value="1"/>
</dbReference>
<evidence type="ECO:0000256" key="1">
    <source>
        <dbReference type="ARBA" id="ARBA00010884"/>
    </source>
</evidence>
<dbReference type="Proteomes" id="UP000283734">
    <property type="component" value="Unassembled WGS sequence"/>
</dbReference>
<dbReference type="OrthoDB" id="6794451at2"/>
<reference evidence="4 5" key="1">
    <citation type="submission" date="2018-09" db="EMBL/GenBank/DDBJ databases">
        <title>Alcanivorax profundi sp. nov., isolated from 1000 m-depth seawater of the Mariana Trench.</title>
        <authorList>
            <person name="Liu J."/>
        </authorList>
    </citation>
    <scope>NUCLEOTIDE SEQUENCE [LARGE SCALE GENOMIC DNA]</scope>
    <source>
        <strain evidence="4 5">MTEO17</strain>
    </source>
</reference>
<dbReference type="EMBL" id="QYYA01000002">
    <property type="protein sequence ID" value="RJG18228.1"/>
    <property type="molecule type" value="Genomic_DNA"/>
</dbReference>
<dbReference type="InterPro" id="IPR050960">
    <property type="entry name" value="AB_hydrolase_4_sf"/>
</dbReference>
<protein>
    <submittedName>
        <fullName evidence="4">Alpha/beta fold hydrolase</fullName>
    </submittedName>
</protein>
<dbReference type="SUPFAM" id="SSF53474">
    <property type="entry name" value="alpha/beta-Hydrolases"/>
    <property type="match status" value="1"/>
</dbReference>
<comment type="similarity">
    <text evidence="1">Belongs to the AB hydrolase superfamily. AB hydrolase 4 family.</text>
</comment>
<dbReference type="RefSeq" id="WP_119917759.1">
    <property type="nucleotide sequence ID" value="NZ_CAXGPP010000010.1"/>
</dbReference>
<comment type="caution">
    <text evidence="4">The sequence shown here is derived from an EMBL/GenBank/DDBJ whole genome shotgun (WGS) entry which is preliminary data.</text>
</comment>
<evidence type="ECO:0000259" key="3">
    <source>
        <dbReference type="Pfam" id="PF12146"/>
    </source>
</evidence>
<dbReference type="Gene3D" id="3.40.50.1820">
    <property type="entry name" value="alpha/beta hydrolase"/>
    <property type="match status" value="1"/>
</dbReference>
<dbReference type="Pfam" id="PF12146">
    <property type="entry name" value="Hydrolase_4"/>
    <property type="match status" value="1"/>
</dbReference>
<dbReference type="GO" id="GO:0047372">
    <property type="term" value="F:monoacylglycerol lipase activity"/>
    <property type="evidence" value="ECO:0007669"/>
    <property type="project" value="TreeGrafter"/>
</dbReference>
<dbReference type="InterPro" id="IPR012020">
    <property type="entry name" value="ABHD4"/>
</dbReference>
<accession>A0A418XYX4</accession>
<organism evidence="4 5">
    <name type="scientific">Alcanivorax profundi</name>
    <dbReference type="NCBI Taxonomy" id="2338368"/>
    <lineage>
        <taxon>Bacteria</taxon>
        <taxon>Pseudomonadati</taxon>
        <taxon>Pseudomonadota</taxon>
        <taxon>Gammaproteobacteria</taxon>
        <taxon>Oceanospirillales</taxon>
        <taxon>Alcanivoracaceae</taxon>
        <taxon>Alcanivorax</taxon>
    </lineage>
</organism>
<dbReference type="InterPro" id="IPR022742">
    <property type="entry name" value="Hydrolase_4"/>
</dbReference>
<keyword evidence="4" id="KW-0378">Hydrolase</keyword>
<name>A0A418XYX4_9GAMM</name>
<gene>
    <name evidence="4" type="ORF">D4A39_07045</name>
</gene>
<dbReference type="PIRSF" id="PIRSF005211">
    <property type="entry name" value="Ab_hydro_YheT"/>
    <property type="match status" value="1"/>
</dbReference>
<feature type="active site" description="Charge relay system" evidence="2">
    <location>
        <position position="336"/>
    </location>
</feature>
<feature type="domain" description="Serine aminopeptidase S33" evidence="3">
    <location>
        <begin position="107"/>
        <end position="314"/>
    </location>
</feature>
<proteinExistence type="inferred from homology"/>
<dbReference type="PANTHER" id="PTHR10794:SF93">
    <property type="entry name" value="SERINE AMINOPEPTIDASE S33 DOMAIN-CONTAINING PROTEIN"/>
    <property type="match status" value="1"/>
</dbReference>
<dbReference type="GO" id="GO:0034338">
    <property type="term" value="F:short-chain carboxylesterase activity"/>
    <property type="evidence" value="ECO:0007669"/>
    <property type="project" value="TreeGrafter"/>
</dbReference>
<feature type="active site" description="Charge relay system" evidence="2">
    <location>
        <position position="305"/>
    </location>
</feature>
<evidence type="ECO:0000313" key="5">
    <source>
        <dbReference type="Proteomes" id="UP000283734"/>
    </source>
</evidence>